<dbReference type="Proteomes" id="UP000754644">
    <property type="component" value="Unassembled WGS sequence"/>
</dbReference>
<evidence type="ECO:0000313" key="3">
    <source>
        <dbReference type="Proteomes" id="UP000754644"/>
    </source>
</evidence>
<gene>
    <name evidence="2" type="ORF">HQ497_11175</name>
</gene>
<protein>
    <submittedName>
        <fullName evidence="2">Aldo/keto reductase</fullName>
    </submittedName>
</protein>
<dbReference type="AlphaFoldDB" id="A0A972VX50"/>
<proteinExistence type="predicted"/>
<evidence type="ECO:0000313" key="2">
    <source>
        <dbReference type="EMBL" id="NQV65914.1"/>
    </source>
</evidence>
<dbReference type="PANTHER" id="PTHR43312:SF1">
    <property type="entry name" value="NADP-DEPENDENT OXIDOREDUCTASE DOMAIN-CONTAINING PROTEIN"/>
    <property type="match status" value="1"/>
</dbReference>
<dbReference type="SUPFAM" id="SSF51430">
    <property type="entry name" value="NAD(P)-linked oxidoreductase"/>
    <property type="match status" value="1"/>
</dbReference>
<dbReference type="InterPro" id="IPR023210">
    <property type="entry name" value="NADP_OxRdtase_dom"/>
</dbReference>
<sequence length="324" mass="34266">MQTNSLGPLDNISRLTLGGGGIGQVWGTTSRDEALATVNASYASGINLFDMAPLYGQGEAETVMGLAFAGGYPDDVRVTTKCMVGGVAAELIEDKLVQSLDASCARLQRDYVDVFILHGYVVPDGWTESLRPRALPHIAVTWHNYQDHVVRVFEKLKQQGRIGAWGVTAASTQVTNLGLLAANHRPDVVQCMANLLDSPGSMAICKEQADPRAVIRAAHGAGVGVMGIRAVAAGALTDAIDRDVKPDSAERHDFNRAQGVRTIAAELGVSIAFLAHQYALSMPGVDTVVLGVKNREELAECLAAEAAGPLEEALIARIDEAVVA</sequence>
<accession>A0A972VX50</accession>
<dbReference type="InterPro" id="IPR053135">
    <property type="entry name" value="AKR2_Oxidoreductase"/>
</dbReference>
<reference evidence="2" key="1">
    <citation type="submission" date="2020-05" db="EMBL/GenBank/DDBJ databases">
        <title>Sulfur intermediates as new biogeochemical hubs in an aquatic model microbial ecosystem.</title>
        <authorList>
            <person name="Vigneron A."/>
        </authorList>
    </citation>
    <scope>NUCLEOTIDE SEQUENCE</scope>
    <source>
        <strain evidence="2">Bin.250</strain>
    </source>
</reference>
<dbReference type="Pfam" id="PF00248">
    <property type="entry name" value="Aldo_ket_red"/>
    <property type="match status" value="1"/>
</dbReference>
<comment type="caution">
    <text evidence="2">The sequence shown here is derived from an EMBL/GenBank/DDBJ whole genome shotgun (WGS) entry which is preliminary data.</text>
</comment>
<dbReference type="EMBL" id="JABMOJ010000423">
    <property type="protein sequence ID" value="NQV65914.1"/>
    <property type="molecule type" value="Genomic_DNA"/>
</dbReference>
<feature type="domain" description="NADP-dependent oxidoreductase" evidence="1">
    <location>
        <begin position="14"/>
        <end position="321"/>
    </location>
</feature>
<dbReference type="Gene3D" id="3.20.20.100">
    <property type="entry name" value="NADP-dependent oxidoreductase domain"/>
    <property type="match status" value="1"/>
</dbReference>
<dbReference type="PANTHER" id="PTHR43312">
    <property type="entry name" value="D-THREO-ALDOSE 1-DEHYDROGENASE"/>
    <property type="match status" value="1"/>
</dbReference>
<evidence type="ECO:0000259" key="1">
    <source>
        <dbReference type="Pfam" id="PF00248"/>
    </source>
</evidence>
<organism evidence="2 3">
    <name type="scientific">SAR86 cluster bacterium</name>
    <dbReference type="NCBI Taxonomy" id="2030880"/>
    <lineage>
        <taxon>Bacteria</taxon>
        <taxon>Pseudomonadati</taxon>
        <taxon>Pseudomonadota</taxon>
        <taxon>Gammaproteobacteria</taxon>
        <taxon>SAR86 cluster</taxon>
    </lineage>
</organism>
<dbReference type="InterPro" id="IPR036812">
    <property type="entry name" value="NAD(P)_OxRdtase_dom_sf"/>
</dbReference>
<name>A0A972VX50_9GAMM</name>